<gene>
    <name evidence="1" type="ORF">ASJ81_15430</name>
</gene>
<evidence type="ECO:0000313" key="2">
    <source>
        <dbReference type="Proteomes" id="UP000218164"/>
    </source>
</evidence>
<sequence length="60" mass="7030">MVNMKPSFVHNLCLFINKAFDVIFIHTKFNVKSKEKSTFNLPIEIFKSFKQQIGLLKDVL</sequence>
<keyword evidence="2" id="KW-1185">Reference proteome</keyword>
<reference evidence="1 2" key="1">
    <citation type="journal article" date="2017" name="BMC Genomics">
        <title>Genomic analysis of methanogenic archaea reveals a shift towards energy conservation.</title>
        <authorList>
            <person name="Gilmore S.P."/>
            <person name="Henske J.K."/>
            <person name="Sexton J.A."/>
            <person name="Solomon K.V."/>
            <person name="Seppala S."/>
            <person name="Yoo J.I."/>
            <person name="Huyett L.M."/>
            <person name="Pressman A."/>
            <person name="Cogan J.Z."/>
            <person name="Kivenson V."/>
            <person name="Peng X."/>
            <person name="Tan Y."/>
            <person name="Valentine D.L."/>
            <person name="O'Malley M.A."/>
        </authorList>
    </citation>
    <scope>NUCLEOTIDE SEQUENCE [LARGE SCALE GENOMIC DNA]</scope>
    <source>
        <strain evidence="1 2">MC-15</strain>
    </source>
</reference>
<dbReference type="AlphaFoldDB" id="A0A2A2HXF0"/>
<dbReference type="Proteomes" id="UP000218164">
    <property type="component" value="Unassembled WGS sequence"/>
</dbReference>
<protein>
    <submittedName>
        <fullName evidence="1">Uncharacterized protein</fullName>
    </submittedName>
</protein>
<accession>A0A2A2HXF0</accession>
<comment type="caution">
    <text evidence="1">The sequence shown here is derived from an EMBL/GenBank/DDBJ whole genome shotgun (WGS) entry which is preliminary data.</text>
</comment>
<organism evidence="1 2">
    <name type="scientific">Methanosarcina spelaei</name>
    <dbReference type="NCBI Taxonomy" id="1036679"/>
    <lineage>
        <taxon>Archaea</taxon>
        <taxon>Methanobacteriati</taxon>
        <taxon>Methanobacteriota</taxon>
        <taxon>Stenosarchaea group</taxon>
        <taxon>Methanomicrobia</taxon>
        <taxon>Methanosarcinales</taxon>
        <taxon>Methanosarcinaceae</taxon>
        <taxon>Methanosarcina</taxon>
    </lineage>
</organism>
<proteinExistence type="predicted"/>
<name>A0A2A2HXF0_9EURY</name>
<evidence type="ECO:0000313" key="1">
    <source>
        <dbReference type="EMBL" id="PAV14092.1"/>
    </source>
</evidence>
<dbReference type="EMBL" id="LMVP01000031">
    <property type="protein sequence ID" value="PAV14092.1"/>
    <property type="molecule type" value="Genomic_DNA"/>
</dbReference>